<dbReference type="InterPro" id="IPR038203">
    <property type="entry name" value="Diapausin_sf"/>
</dbReference>
<name>A0AAV5T4P5_9BILA</name>
<reference evidence="2" key="1">
    <citation type="submission" date="2023-10" db="EMBL/GenBank/DDBJ databases">
        <title>Genome assembly of Pristionchus species.</title>
        <authorList>
            <person name="Yoshida K."/>
            <person name="Sommer R.J."/>
        </authorList>
    </citation>
    <scope>NUCLEOTIDE SEQUENCE</scope>
    <source>
        <strain evidence="2">RS0144</strain>
    </source>
</reference>
<proteinExistence type="predicted"/>
<dbReference type="EMBL" id="BTSX01000003">
    <property type="protein sequence ID" value="GMS90070.1"/>
    <property type="molecule type" value="Genomic_DNA"/>
</dbReference>
<sequence>QLGFSLQMSTKVLFFLLFLTIVMIQVEQVQGQNMVFVNACNEVCPRIPAERNECCRAHGYPKGMVPASCNVLKWAWCYV</sequence>
<comment type="caution">
    <text evidence="2">The sequence shown here is derived from an EMBL/GenBank/DDBJ whole genome shotgun (WGS) entry which is preliminary data.</text>
</comment>
<accession>A0AAV5T4P5</accession>
<feature type="non-terminal residue" evidence="2">
    <location>
        <position position="1"/>
    </location>
</feature>
<dbReference type="AlphaFoldDB" id="A0AAV5T4P5"/>
<dbReference type="Gene3D" id="3.30.30.120">
    <property type="entry name" value="Diapause-specific peptide"/>
    <property type="match status" value="1"/>
</dbReference>
<evidence type="ECO:0000313" key="3">
    <source>
        <dbReference type="Proteomes" id="UP001432027"/>
    </source>
</evidence>
<evidence type="ECO:0000313" key="2">
    <source>
        <dbReference type="EMBL" id="GMS90070.1"/>
    </source>
</evidence>
<keyword evidence="1" id="KW-0732">Signal</keyword>
<dbReference type="Proteomes" id="UP001432027">
    <property type="component" value="Unassembled WGS sequence"/>
</dbReference>
<dbReference type="Pfam" id="PF08036">
    <property type="entry name" value="Antimicrobial_6"/>
    <property type="match status" value="1"/>
</dbReference>
<feature type="signal peptide" evidence="1">
    <location>
        <begin position="1"/>
        <end position="31"/>
    </location>
</feature>
<gene>
    <name evidence="2" type="ORF">PENTCL1PPCAC_12245</name>
</gene>
<keyword evidence="3" id="KW-1185">Reference proteome</keyword>
<organism evidence="2 3">
    <name type="scientific">Pristionchus entomophagus</name>
    <dbReference type="NCBI Taxonomy" id="358040"/>
    <lineage>
        <taxon>Eukaryota</taxon>
        <taxon>Metazoa</taxon>
        <taxon>Ecdysozoa</taxon>
        <taxon>Nematoda</taxon>
        <taxon>Chromadorea</taxon>
        <taxon>Rhabditida</taxon>
        <taxon>Rhabditina</taxon>
        <taxon>Diplogasteromorpha</taxon>
        <taxon>Diplogasteroidea</taxon>
        <taxon>Neodiplogasteridae</taxon>
        <taxon>Pristionchus</taxon>
    </lineage>
</organism>
<evidence type="ECO:0000256" key="1">
    <source>
        <dbReference type="SAM" id="SignalP"/>
    </source>
</evidence>
<feature type="chain" id="PRO_5043719587" evidence="1">
    <location>
        <begin position="32"/>
        <end position="79"/>
    </location>
</feature>
<protein>
    <submittedName>
        <fullName evidence="2">Uncharacterized protein</fullName>
    </submittedName>
</protein>